<evidence type="ECO:0000313" key="1">
    <source>
        <dbReference type="EMBL" id="TBX69193.1"/>
    </source>
</evidence>
<accession>A0A4Q9YZ18</accession>
<organism evidence="1 2">
    <name type="scientific">Flavobacterium silvisoli</name>
    <dbReference type="NCBI Taxonomy" id="2529433"/>
    <lineage>
        <taxon>Bacteria</taxon>
        <taxon>Pseudomonadati</taxon>
        <taxon>Bacteroidota</taxon>
        <taxon>Flavobacteriia</taxon>
        <taxon>Flavobacteriales</taxon>
        <taxon>Flavobacteriaceae</taxon>
        <taxon>Flavobacterium</taxon>
    </lineage>
</organism>
<comment type="caution">
    <text evidence="1">The sequence shown here is derived from an EMBL/GenBank/DDBJ whole genome shotgun (WGS) entry which is preliminary data.</text>
</comment>
<dbReference type="EMBL" id="SJPE01000007">
    <property type="protein sequence ID" value="TBX69193.1"/>
    <property type="molecule type" value="Genomic_DNA"/>
</dbReference>
<evidence type="ECO:0000313" key="2">
    <source>
        <dbReference type="Proteomes" id="UP000293300"/>
    </source>
</evidence>
<proteinExistence type="predicted"/>
<dbReference type="AlphaFoldDB" id="A0A4Q9YZ18"/>
<dbReference type="RefSeq" id="WP_131475967.1">
    <property type="nucleotide sequence ID" value="NZ_SJPE01000007.1"/>
</dbReference>
<reference evidence="1 2" key="1">
    <citation type="submission" date="2019-02" db="EMBL/GenBank/DDBJ databases">
        <title>Flavobacterium sp. RD-2-33 isolated from forest soil.</title>
        <authorList>
            <person name="Chaudhary D.K."/>
        </authorList>
    </citation>
    <scope>NUCLEOTIDE SEQUENCE [LARGE SCALE GENOMIC DNA]</scope>
    <source>
        <strain evidence="1 2">RD-2-33</strain>
    </source>
</reference>
<name>A0A4Q9YZ18_9FLAO</name>
<gene>
    <name evidence="1" type="ORF">EZL74_07380</name>
</gene>
<dbReference type="OrthoDB" id="86940at2"/>
<keyword evidence="2" id="KW-1185">Reference proteome</keyword>
<protein>
    <submittedName>
        <fullName evidence="1">Uncharacterized protein</fullName>
    </submittedName>
</protein>
<dbReference type="Proteomes" id="UP000293300">
    <property type="component" value="Unassembled WGS sequence"/>
</dbReference>
<sequence length="224" mass="25859">MKHFLSFFLLIVTLTVQGQTKQNQNFTSYLPKGYLLIDTVYGDVNNDGIQDCLLLIKGTDKSKVVLDDYGKKADRNRRGLIVLIKQQGMYAEAVKNYNCFSSENEDGGVYMPPELSIEIKNGKLYISFGHGRYGYWRYTFRFNHSDFELIGYDSGDRSSFLSEYVTFDETSINFITRKKLVKKVINVTQDGKEVYKETRQNIKANKLIRLSAIQDFDELETDNP</sequence>